<dbReference type="Gene3D" id="3.40.50.300">
    <property type="entry name" value="P-loop containing nucleotide triphosphate hydrolases"/>
    <property type="match status" value="1"/>
</dbReference>
<dbReference type="InterPro" id="IPR027417">
    <property type="entry name" value="P-loop_NTPase"/>
</dbReference>
<evidence type="ECO:0000313" key="2">
    <source>
        <dbReference type="Proteomes" id="UP001497525"/>
    </source>
</evidence>
<accession>A0AAV2U1Q5</accession>
<dbReference type="AlphaFoldDB" id="A0AAV2U1Q5"/>
<sequence>MNLNTVVGDHLLSSTDGNGKLCLLLSHDTAVYEPILCDLIGQLLKSPVAALGAVVVPPSASGSSSGDCSASMEHVVPANRCLLITTQKSSRMYAQFLTQFLKTHSSGHSELITVSVAEWAQGVLAGMSNADGFLSPFTPEFGNALLRHIQTEIDKFLSTTSSGLGTKETVAIENLTALLDMGLTPRELERLLTRLIRPAPPKSATGRIPRRLVLVGCHVGNNYTDPFASDLEPAWVHCLEFLKARSSLILEVRSLATGYTASVDGELSITEPQPISARKDTASVTRLFHYRCEAKRVMCYPPGTSNLVT</sequence>
<organism evidence="1 2">
    <name type="scientific">Calicophoron daubneyi</name>
    <name type="common">Rumen fluke</name>
    <name type="synonym">Paramphistomum daubneyi</name>
    <dbReference type="NCBI Taxonomy" id="300641"/>
    <lineage>
        <taxon>Eukaryota</taxon>
        <taxon>Metazoa</taxon>
        <taxon>Spiralia</taxon>
        <taxon>Lophotrochozoa</taxon>
        <taxon>Platyhelminthes</taxon>
        <taxon>Trematoda</taxon>
        <taxon>Digenea</taxon>
        <taxon>Plagiorchiida</taxon>
        <taxon>Pronocephalata</taxon>
        <taxon>Paramphistomoidea</taxon>
        <taxon>Paramphistomidae</taxon>
        <taxon>Calicophoron</taxon>
    </lineage>
</organism>
<reference evidence="1" key="1">
    <citation type="submission" date="2024-06" db="EMBL/GenBank/DDBJ databases">
        <authorList>
            <person name="Liu X."/>
            <person name="Lenzi L."/>
            <person name="Haldenby T S."/>
            <person name="Uol C."/>
        </authorList>
    </citation>
    <scope>NUCLEOTIDE SEQUENCE</scope>
</reference>
<dbReference type="EMBL" id="CAXLJL010000934">
    <property type="protein sequence ID" value="CAL5142029.1"/>
    <property type="molecule type" value="Genomic_DNA"/>
</dbReference>
<dbReference type="Proteomes" id="UP001497525">
    <property type="component" value="Unassembled WGS sequence"/>
</dbReference>
<proteinExistence type="predicted"/>
<name>A0AAV2U1Q5_CALDB</name>
<evidence type="ECO:0000313" key="1">
    <source>
        <dbReference type="EMBL" id="CAL5142029.1"/>
    </source>
</evidence>
<gene>
    <name evidence="1" type="ORF">CDAUBV1_LOCUS17314</name>
</gene>
<protein>
    <submittedName>
        <fullName evidence="1">Uncharacterized protein</fullName>
    </submittedName>
</protein>
<comment type="caution">
    <text evidence="1">The sequence shown here is derived from an EMBL/GenBank/DDBJ whole genome shotgun (WGS) entry which is preliminary data.</text>
</comment>